<dbReference type="Proteomes" id="UP000609651">
    <property type="component" value="Unassembled WGS sequence"/>
</dbReference>
<dbReference type="PANTHER" id="PTHR21028">
    <property type="entry name" value="SI:CH211-156B7.4"/>
    <property type="match status" value="1"/>
</dbReference>
<proteinExistence type="predicted"/>
<accession>A0ABX1VCU1</accession>
<dbReference type="SUPFAM" id="SSF55154">
    <property type="entry name" value="CYTH-like phosphatases"/>
    <property type="match status" value="1"/>
</dbReference>
<dbReference type="Gene3D" id="2.40.320.10">
    <property type="entry name" value="Hypothetical Protein Pfu-838710-001"/>
    <property type="match status" value="1"/>
</dbReference>
<organism evidence="2 3">
    <name type="scientific">Alienimonas chondri</name>
    <dbReference type="NCBI Taxonomy" id="2681879"/>
    <lineage>
        <taxon>Bacteria</taxon>
        <taxon>Pseudomonadati</taxon>
        <taxon>Planctomycetota</taxon>
        <taxon>Planctomycetia</taxon>
        <taxon>Planctomycetales</taxon>
        <taxon>Planctomycetaceae</taxon>
        <taxon>Alienimonas</taxon>
    </lineage>
</organism>
<dbReference type="CDD" id="cd07890">
    <property type="entry name" value="CYTH-like_AC_IV-like"/>
    <property type="match status" value="1"/>
</dbReference>
<evidence type="ECO:0000313" key="2">
    <source>
        <dbReference type="EMBL" id="NNJ25933.1"/>
    </source>
</evidence>
<reference evidence="2 3" key="1">
    <citation type="journal article" date="2020" name="Syst. Appl. Microbiol.">
        <title>Alienimonas chondri sp. nov., a novel planctomycete isolated from the biofilm of the red alga Chondrus crispus.</title>
        <authorList>
            <person name="Vitorino I."/>
            <person name="Albuquerque L."/>
            <person name="Wiegand S."/>
            <person name="Kallscheuer N."/>
            <person name="da Costa M.S."/>
            <person name="Lobo-da-Cunha A."/>
            <person name="Jogler C."/>
            <person name="Lage O.M."/>
        </authorList>
    </citation>
    <scope>NUCLEOTIDE SEQUENCE [LARGE SCALE GENOMIC DNA]</scope>
    <source>
        <strain evidence="2 3">LzC2</strain>
    </source>
</reference>
<dbReference type="PANTHER" id="PTHR21028:SF2">
    <property type="entry name" value="CYTH DOMAIN-CONTAINING PROTEIN"/>
    <property type="match status" value="1"/>
</dbReference>
<dbReference type="EMBL" id="WTPX01000055">
    <property type="protein sequence ID" value="NNJ25933.1"/>
    <property type="molecule type" value="Genomic_DNA"/>
</dbReference>
<keyword evidence="3" id="KW-1185">Reference proteome</keyword>
<evidence type="ECO:0000313" key="3">
    <source>
        <dbReference type="Proteomes" id="UP000609651"/>
    </source>
</evidence>
<protein>
    <submittedName>
        <fullName evidence="2">Adenylate cyclase CyaB</fullName>
        <ecNumber evidence="2">4.6.1.1</ecNumber>
    </submittedName>
</protein>
<dbReference type="InterPro" id="IPR008173">
    <property type="entry name" value="Adenylyl_cyclase_CyaB"/>
</dbReference>
<name>A0ABX1VCU1_9PLAN</name>
<dbReference type="GO" id="GO:0004016">
    <property type="term" value="F:adenylate cyclase activity"/>
    <property type="evidence" value="ECO:0007669"/>
    <property type="project" value="UniProtKB-EC"/>
</dbReference>
<dbReference type="PROSITE" id="PS51707">
    <property type="entry name" value="CYTH"/>
    <property type="match status" value="1"/>
</dbReference>
<evidence type="ECO:0000259" key="1">
    <source>
        <dbReference type="PROSITE" id="PS51707"/>
    </source>
</evidence>
<gene>
    <name evidence="2" type="primary">cyaB</name>
    <name evidence="2" type="ORF">LzC2_20100</name>
</gene>
<dbReference type="NCBIfam" id="TIGR00318">
    <property type="entry name" value="cyaB"/>
    <property type="match status" value="1"/>
</dbReference>
<dbReference type="RefSeq" id="WP_171186445.1">
    <property type="nucleotide sequence ID" value="NZ_WTPX01000055.1"/>
</dbReference>
<dbReference type="InterPro" id="IPR033469">
    <property type="entry name" value="CYTH-like_dom_sf"/>
</dbReference>
<comment type="caution">
    <text evidence="2">The sequence shown here is derived from an EMBL/GenBank/DDBJ whole genome shotgun (WGS) entry which is preliminary data.</text>
</comment>
<dbReference type="SMART" id="SM01118">
    <property type="entry name" value="CYTH"/>
    <property type="match status" value="1"/>
</dbReference>
<feature type="domain" description="CYTH" evidence="1">
    <location>
        <begin position="1"/>
        <end position="193"/>
    </location>
</feature>
<dbReference type="EC" id="4.6.1.1" evidence="2"/>
<keyword evidence="2" id="KW-0456">Lyase</keyword>
<dbReference type="Pfam" id="PF01928">
    <property type="entry name" value="CYTH"/>
    <property type="match status" value="1"/>
</dbReference>
<dbReference type="InterPro" id="IPR023577">
    <property type="entry name" value="CYTH_domain"/>
</dbReference>
<sequence>MYEVELKFPLPPGDAADAVLAALADRGAKFGEPVTQSDIYFNHPVRDFAETDEALRVRVVTGSDGVPHGRMTYKGPKVDATTKTREEFEPKLAAGAKEVDVLTEALKRLGFREVFTVTKSRRTAHVAQADSPSGAFRYEVTRDLVEGLGEYLEIEASAEEKTLDATRDALLAFAAELGLKKSERRSYLGLLLDGAAGATDGG</sequence>